<organism evidence="2 3">
    <name type="scientific">Siminovitchia fortis</name>
    <dbReference type="NCBI Taxonomy" id="254758"/>
    <lineage>
        <taxon>Bacteria</taxon>
        <taxon>Bacillati</taxon>
        <taxon>Bacillota</taxon>
        <taxon>Bacilli</taxon>
        <taxon>Bacillales</taxon>
        <taxon>Bacillaceae</taxon>
        <taxon>Siminovitchia</taxon>
    </lineage>
</organism>
<dbReference type="GeneID" id="56392293"/>
<gene>
    <name evidence="2" type="ORF">D4N35_011440</name>
</gene>
<name>A0A443IQG9_9BACI</name>
<dbReference type="SUPFAM" id="SSF56266">
    <property type="entry name" value="DmpA/ArgJ-like"/>
    <property type="match status" value="1"/>
</dbReference>
<dbReference type="Gene3D" id="3.60.70.12">
    <property type="entry name" value="L-amino peptidase D-ALA esterase/amidase"/>
    <property type="match status" value="1"/>
</dbReference>
<evidence type="ECO:0000256" key="1">
    <source>
        <dbReference type="ARBA" id="ARBA00007068"/>
    </source>
</evidence>
<evidence type="ECO:0000313" key="3">
    <source>
        <dbReference type="Proteomes" id="UP000273811"/>
    </source>
</evidence>
<proteinExistence type="inferred from homology"/>
<dbReference type="Proteomes" id="UP000273811">
    <property type="component" value="Unassembled WGS sequence"/>
</dbReference>
<dbReference type="InterPro" id="IPR016117">
    <property type="entry name" value="ArgJ-like_dom_sf"/>
</dbReference>
<comment type="similarity">
    <text evidence="1">Belongs to the peptidase S58 family.</text>
</comment>
<dbReference type="InterPro" id="IPR005321">
    <property type="entry name" value="Peptidase_S58_DmpA"/>
</dbReference>
<keyword evidence="3" id="KW-1185">Reference proteome</keyword>
<dbReference type="OrthoDB" id="9808347at2"/>
<dbReference type="AlphaFoldDB" id="A0A443IQG9"/>
<dbReference type="GO" id="GO:0004177">
    <property type="term" value="F:aminopeptidase activity"/>
    <property type="evidence" value="ECO:0007669"/>
    <property type="project" value="TreeGrafter"/>
</dbReference>
<sequence>MHNQITDVPGVKVGNKENKQALTGCTAILFEGGAVGGVDVRGSAPGTRETDLLNPINLVDKIHAICLSGGSAFGLDAASGIMKYLEEREIGLDVGVAKVPIVPAAVLFDLSVGDSKLRPDKQMGYEAAKAATKGNFATGNVGAGCGATIGKLAGYDFCMKGGLGSASLRLDNGVVIGAIVAVNSAGDVREPSTGEIVAGPYQQGKLLDSIELLKQNYQPSISAGSNTTIGVVAMNAELSKAEATKVAQMAQNGYARTIFPAHTMFDGDAIFAVGTGGEKVPVDVIGGLAASVMEQAVINAVKTAESIGGITAYRSLPKMQ</sequence>
<dbReference type="PANTHER" id="PTHR36512">
    <property type="entry name" value="D-AMINOPEPTIDASE"/>
    <property type="match status" value="1"/>
</dbReference>
<dbReference type="RefSeq" id="WP_120073666.1">
    <property type="nucleotide sequence ID" value="NZ_CP126113.1"/>
</dbReference>
<comment type="caution">
    <text evidence="2">The sequence shown here is derived from an EMBL/GenBank/DDBJ whole genome shotgun (WGS) entry which is preliminary data.</text>
</comment>
<reference evidence="2" key="1">
    <citation type="submission" date="2018-12" db="EMBL/GenBank/DDBJ databases">
        <authorList>
            <person name="Sun L."/>
            <person name="Chen Z."/>
        </authorList>
    </citation>
    <scope>NUCLEOTIDE SEQUENCE [LARGE SCALE GENOMIC DNA]</scope>
    <source>
        <strain evidence="2">DSM 16012</strain>
    </source>
</reference>
<dbReference type="CDD" id="cd02252">
    <property type="entry name" value="nylC_like"/>
    <property type="match status" value="1"/>
</dbReference>
<evidence type="ECO:0000313" key="2">
    <source>
        <dbReference type="EMBL" id="RWR08616.1"/>
    </source>
</evidence>
<protein>
    <submittedName>
        <fullName evidence="2">Peptidase S58 family protein</fullName>
    </submittedName>
</protein>
<dbReference type="Pfam" id="PF03576">
    <property type="entry name" value="Peptidase_S58"/>
    <property type="match status" value="1"/>
</dbReference>
<dbReference type="PANTHER" id="PTHR36512:SF3">
    <property type="entry name" value="BLR5678 PROTEIN"/>
    <property type="match status" value="1"/>
</dbReference>
<accession>A0A443IQG9</accession>
<dbReference type="EMBL" id="QYTU02000024">
    <property type="protein sequence ID" value="RWR08616.1"/>
    <property type="molecule type" value="Genomic_DNA"/>
</dbReference>